<dbReference type="InterPro" id="IPR001128">
    <property type="entry name" value="Cyt_P450"/>
</dbReference>
<name>A0A9N9DG45_9GLOM</name>
<keyword evidence="8" id="KW-1185">Reference proteome</keyword>
<protein>
    <submittedName>
        <fullName evidence="7">13563_t:CDS:1</fullName>
    </submittedName>
</protein>
<keyword evidence="4" id="KW-0560">Oxidoreductase</keyword>
<dbReference type="Gene3D" id="1.10.630.10">
    <property type="entry name" value="Cytochrome P450"/>
    <property type="match status" value="1"/>
</dbReference>
<proteinExistence type="inferred from homology"/>
<gene>
    <name evidence="7" type="ORF">ALEPTO_LOCUS9644</name>
</gene>
<keyword evidence="6" id="KW-0503">Monooxygenase</keyword>
<dbReference type="CDD" id="cd00302">
    <property type="entry name" value="cytochrome_P450"/>
    <property type="match status" value="1"/>
</dbReference>
<dbReference type="GO" id="GO:0005506">
    <property type="term" value="F:iron ion binding"/>
    <property type="evidence" value="ECO:0007669"/>
    <property type="project" value="InterPro"/>
</dbReference>
<organism evidence="7 8">
    <name type="scientific">Ambispora leptoticha</name>
    <dbReference type="NCBI Taxonomy" id="144679"/>
    <lineage>
        <taxon>Eukaryota</taxon>
        <taxon>Fungi</taxon>
        <taxon>Fungi incertae sedis</taxon>
        <taxon>Mucoromycota</taxon>
        <taxon>Glomeromycotina</taxon>
        <taxon>Glomeromycetes</taxon>
        <taxon>Archaeosporales</taxon>
        <taxon>Ambisporaceae</taxon>
        <taxon>Ambispora</taxon>
    </lineage>
</organism>
<dbReference type="OrthoDB" id="2789670at2759"/>
<sequence>MVEPPLSNFNIPIVGDTLKFVSSPALWSRELSKQGDVVKAYIYGLNGLKSTTVYHLSGTEGLKAFYDEKNAARGLIATPPDPYVFDNSLFVVPKLNLEAHKIRKGILLQVVHSPESINRFIETVDSLSQNFIDSLSAKIKDGKPSKIPLNTTIRHFTARFTAKYIWSYDDIDAVFIRKQYEAINDISSAPLKLPFFAYNDGIKIAKWLREFSYSRLEEHRLEPDKYTDTMSQLMNSVPRLTDEELILEINHLIFAINGLSSTTTGVIIKLLQHKNTEIYERVTAEIANNSELLDNKKLINGKTIEEKFPYLLNVVREAIRFNPVAPMQFANSVREFQVEGYKIPKDAVLIGALYGNGFNPKLYPDPEVFRPEPGEISTSHRCAGQPAALSYCVFIVARLLATFDISLIDPNQDFIWSTVFPRPVNECPVEIRLKS</sequence>
<dbReference type="Pfam" id="PF00067">
    <property type="entry name" value="p450"/>
    <property type="match status" value="1"/>
</dbReference>
<dbReference type="Proteomes" id="UP000789508">
    <property type="component" value="Unassembled WGS sequence"/>
</dbReference>
<dbReference type="GO" id="GO:0004497">
    <property type="term" value="F:monooxygenase activity"/>
    <property type="evidence" value="ECO:0007669"/>
    <property type="project" value="UniProtKB-KW"/>
</dbReference>
<reference evidence="7" key="1">
    <citation type="submission" date="2021-06" db="EMBL/GenBank/DDBJ databases">
        <authorList>
            <person name="Kallberg Y."/>
            <person name="Tangrot J."/>
            <person name="Rosling A."/>
        </authorList>
    </citation>
    <scope>NUCLEOTIDE SEQUENCE</scope>
    <source>
        <strain evidence="7">FL130A</strain>
    </source>
</reference>
<dbReference type="PANTHER" id="PTHR24286">
    <property type="entry name" value="CYTOCHROME P450 26"/>
    <property type="match status" value="1"/>
</dbReference>
<evidence type="ECO:0000313" key="8">
    <source>
        <dbReference type="Proteomes" id="UP000789508"/>
    </source>
</evidence>
<keyword evidence="5" id="KW-0408">Iron</keyword>
<dbReference type="InterPro" id="IPR036396">
    <property type="entry name" value="Cyt_P450_sf"/>
</dbReference>
<keyword evidence="2" id="KW-0349">Heme</keyword>
<dbReference type="GO" id="GO:0016125">
    <property type="term" value="P:sterol metabolic process"/>
    <property type="evidence" value="ECO:0007669"/>
    <property type="project" value="TreeGrafter"/>
</dbReference>
<dbReference type="SUPFAM" id="SSF48264">
    <property type="entry name" value="Cytochrome P450"/>
    <property type="match status" value="1"/>
</dbReference>
<accession>A0A9N9DG45</accession>
<evidence type="ECO:0000256" key="5">
    <source>
        <dbReference type="ARBA" id="ARBA00023004"/>
    </source>
</evidence>
<evidence type="ECO:0000256" key="4">
    <source>
        <dbReference type="ARBA" id="ARBA00023002"/>
    </source>
</evidence>
<evidence type="ECO:0000256" key="6">
    <source>
        <dbReference type="ARBA" id="ARBA00023033"/>
    </source>
</evidence>
<dbReference type="GO" id="GO:0016705">
    <property type="term" value="F:oxidoreductase activity, acting on paired donors, with incorporation or reduction of molecular oxygen"/>
    <property type="evidence" value="ECO:0007669"/>
    <property type="project" value="InterPro"/>
</dbReference>
<comment type="similarity">
    <text evidence="1">Belongs to the cytochrome P450 family.</text>
</comment>
<comment type="caution">
    <text evidence="7">The sequence shown here is derived from an EMBL/GenBank/DDBJ whole genome shotgun (WGS) entry which is preliminary data.</text>
</comment>
<dbReference type="PANTHER" id="PTHR24286:SF384">
    <property type="entry name" value="P450, PUTATIVE (EUROFUNG)-RELATED"/>
    <property type="match status" value="1"/>
</dbReference>
<keyword evidence="3" id="KW-0479">Metal-binding</keyword>
<dbReference type="GO" id="GO:0020037">
    <property type="term" value="F:heme binding"/>
    <property type="evidence" value="ECO:0007669"/>
    <property type="project" value="InterPro"/>
</dbReference>
<evidence type="ECO:0000256" key="1">
    <source>
        <dbReference type="ARBA" id="ARBA00010617"/>
    </source>
</evidence>
<dbReference type="EMBL" id="CAJVPS010007907">
    <property type="protein sequence ID" value="CAG8639021.1"/>
    <property type="molecule type" value="Genomic_DNA"/>
</dbReference>
<evidence type="ECO:0000256" key="3">
    <source>
        <dbReference type="ARBA" id="ARBA00022723"/>
    </source>
</evidence>
<dbReference type="AlphaFoldDB" id="A0A9N9DG45"/>
<evidence type="ECO:0000313" key="7">
    <source>
        <dbReference type="EMBL" id="CAG8639021.1"/>
    </source>
</evidence>
<evidence type="ECO:0000256" key="2">
    <source>
        <dbReference type="ARBA" id="ARBA00022617"/>
    </source>
</evidence>